<gene>
    <name evidence="2" type="ORF">EHS24_004348</name>
</gene>
<name>A0A427Y4X7_9TREE</name>
<reference evidence="2 3" key="1">
    <citation type="submission" date="2018-11" db="EMBL/GenBank/DDBJ databases">
        <title>Genome sequence of Apiotrichum porosum DSM 27194.</title>
        <authorList>
            <person name="Aliyu H."/>
            <person name="Gorte O."/>
            <person name="Ochsenreither K."/>
        </authorList>
    </citation>
    <scope>NUCLEOTIDE SEQUENCE [LARGE SCALE GENOMIC DNA]</scope>
    <source>
        <strain evidence="2 3">DSM 27194</strain>
    </source>
</reference>
<dbReference type="AlphaFoldDB" id="A0A427Y4X7"/>
<feature type="compositionally biased region" description="Basic and acidic residues" evidence="1">
    <location>
        <begin position="63"/>
        <end position="74"/>
    </location>
</feature>
<feature type="region of interest" description="Disordered" evidence="1">
    <location>
        <begin position="29"/>
        <end position="103"/>
    </location>
</feature>
<dbReference type="RefSeq" id="XP_028478907.1">
    <property type="nucleotide sequence ID" value="XM_028619935.1"/>
</dbReference>
<feature type="compositionally biased region" description="Polar residues" evidence="1">
    <location>
        <begin position="90"/>
        <end position="103"/>
    </location>
</feature>
<feature type="compositionally biased region" description="Polar residues" evidence="1">
    <location>
        <begin position="46"/>
        <end position="62"/>
    </location>
</feature>
<evidence type="ECO:0000313" key="3">
    <source>
        <dbReference type="Proteomes" id="UP000279236"/>
    </source>
</evidence>
<keyword evidence="3" id="KW-1185">Reference proteome</keyword>
<evidence type="ECO:0000256" key="1">
    <source>
        <dbReference type="SAM" id="MobiDB-lite"/>
    </source>
</evidence>
<organism evidence="2 3">
    <name type="scientific">Apiotrichum porosum</name>
    <dbReference type="NCBI Taxonomy" id="105984"/>
    <lineage>
        <taxon>Eukaryota</taxon>
        <taxon>Fungi</taxon>
        <taxon>Dikarya</taxon>
        <taxon>Basidiomycota</taxon>
        <taxon>Agaricomycotina</taxon>
        <taxon>Tremellomycetes</taxon>
        <taxon>Trichosporonales</taxon>
        <taxon>Trichosporonaceae</taxon>
        <taxon>Apiotrichum</taxon>
    </lineage>
</organism>
<dbReference type="Proteomes" id="UP000279236">
    <property type="component" value="Unassembled WGS sequence"/>
</dbReference>
<protein>
    <submittedName>
        <fullName evidence="2">Uncharacterized protein</fullName>
    </submittedName>
</protein>
<sequence length="103" mass="11028">MLALTLRTAARPALVLPRVVAARAVHMESHAKANPETEGPLYKAGNPSTIHPPSAETGQASKDPSKTKPRDPKSKNHKVTGGKNFGDLQQMHQVGSDSLQPWS</sequence>
<evidence type="ECO:0000313" key="2">
    <source>
        <dbReference type="EMBL" id="RSH86122.1"/>
    </source>
</evidence>
<comment type="caution">
    <text evidence="2">The sequence shown here is derived from an EMBL/GenBank/DDBJ whole genome shotgun (WGS) entry which is preliminary data.</text>
</comment>
<accession>A0A427Y4X7</accession>
<dbReference type="GeneID" id="39588891"/>
<dbReference type="EMBL" id="RSCE01000002">
    <property type="protein sequence ID" value="RSH86122.1"/>
    <property type="molecule type" value="Genomic_DNA"/>
</dbReference>
<proteinExistence type="predicted"/>